<proteinExistence type="predicted"/>
<evidence type="ECO:0000313" key="1">
    <source>
        <dbReference type="EMBL" id="MXU89174.1"/>
    </source>
</evidence>
<accession>A0A6B0UGQ9</accession>
<dbReference type="EMBL" id="GIFC01007091">
    <property type="protein sequence ID" value="MXU89174.1"/>
    <property type="molecule type" value="Transcribed_RNA"/>
</dbReference>
<name>A0A6B0UGQ9_IXORI</name>
<organism evidence="1">
    <name type="scientific">Ixodes ricinus</name>
    <name type="common">Common tick</name>
    <name type="synonym">Acarus ricinus</name>
    <dbReference type="NCBI Taxonomy" id="34613"/>
    <lineage>
        <taxon>Eukaryota</taxon>
        <taxon>Metazoa</taxon>
        <taxon>Ecdysozoa</taxon>
        <taxon>Arthropoda</taxon>
        <taxon>Chelicerata</taxon>
        <taxon>Arachnida</taxon>
        <taxon>Acari</taxon>
        <taxon>Parasitiformes</taxon>
        <taxon>Ixodida</taxon>
        <taxon>Ixodoidea</taxon>
        <taxon>Ixodidae</taxon>
        <taxon>Ixodinae</taxon>
        <taxon>Ixodes</taxon>
    </lineage>
</organism>
<dbReference type="AlphaFoldDB" id="A0A6B0UGQ9"/>
<protein>
    <submittedName>
        <fullName evidence="1">Putative secreted protein</fullName>
    </submittedName>
</protein>
<sequence>MAAKTAAEPRVLYGFCWIACFFPNLASEACSIGQEMRGYAPPTTRDKGAGTTPEVEVLGESQQAAGLLTICLFDVFAGLQHVWLPRRYRSGSLGRRGRVPIAVHTL</sequence>
<reference evidence="1" key="1">
    <citation type="submission" date="2019-12" db="EMBL/GenBank/DDBJ databases">
        <title>An insight into the sialome of adult female Ixodes ricinus ticks feeding for 6 days.</title>
        <authorList>
            <person name="Perner J."/>
            <person name="Ribeiro J.M.C."/>
        </authorList>
    </citation>
    <scope>NUCLEOTIDE SEQUENCE</scope>
    <source>
        <strain evidence="1">Semi-engorged</strain>
        <tissue evidence="1">Salivary glands</tissue>
    </source>
</reference>